<gene>
    <name evidence="2" type="primary">LOC107809609</name>
</gene>
<name>A0AC58TY70_TOBAC</name>
<sequence>MTVGDSPADWPPPGWTEDVKITSGRKTKYYTNVETGKKFYSKKEVTRYMNAKDTCHDVTQVLNQDKSSSQNNVSQMNHQDKSFSENNVSQMNYQDRSCSENNVSQIVEETKKSPEWLPAGWIVELRNRKSGSHAGLAYKVYIDPSTGNKFYSRPEVSKYLKTMKQNNIAGEEQIHGTGEVSSSNQKASENSKDIGGQSRISKRQKSDGDRPSHGAGEDFSLNEKASLDSKENGVQSPLSKRQKPGSDSPSSKTVCSVAVDCNSVDELPPGWKKEVIIRQTDRGIRKDPIYTDPVHGYKFRSKKEVFRYLQTGDTSKCARRHSKRNVASTMKDNSHTTDDASLKKPECFVTGRQLFATEEAKGGNSFFTCSQQVESSKKLPGCSVSDPNIIITSILAEINENHCFEDVNEDAEIGTVSVGVERLSAVSTQSDLLPEQQLPESEQEKHNYKAGTQQSGKSRNLKSLKPGRRVSKRLAGQEPEAATDLDLGEHALPAVVEKSASLNVCGQESLQHSYPTPETGNSDQASLSGEASVDELPPGWKKEIKVTKKARGIRKDPLYTDPVHGYVFRSKKDVLRYLQTGDISKCAIKPVKRDLDATMKESSPAAHNTSSKKLGGAMTERQPFAAEESRGEKRAVTYSPGVQAESSKKQRETSASNANTGITSAADINTKHSCENVIENAEMSLDKEPEIRDSNADTKVITAESVVAERLSAVSTPLSDLLPGKQLPENEQEKHINKETPKQSRRSRNKKSITPGRRISKRLVGHSPEPVANLDLGERAFRAVVKKSASLGIPLNDCCQELAQNEDPTVPTGNSDQASLSREASVDELPPGLEKETLAPNKDPTVGTGNSDQASLSREASVEELLPAWENEILSPNKDPTVGTGNSDQTSLSRGASVVELPLTWEKEILAPTKDPTVGTGNSEQAFSREASADQLPPGWDKEILAPNKDSTVGTGNSDQASLSREASVEELRPAWEKEILPPNKDPRVGTGNSDQASLSREASVDQLPLGWDKEILAPNKDPTVGTDQASLSKEASADELPPGWGKEILIQNKELSGEASADELPPGFTWNKGPTLGTGKSDQASLTREASADDLPPGFTWNKGPRVGTNNSDQASLSREASADELPPGFTWNNGPTVRTGNSDQASLIREASADELPPGFTWNKGPTGRTGNSDQASLSREASANELPPGFTRNKGPTGRTGNSDQASLSREASADELPPGFTWNNCPTVETGNSDQAFLSREASADELPPGWEKEILAQKKDPTVGTGNSYQSFLRREASVDELPPGWKKEIRIRQNARGIRKDPFYTDPVHGYVFRSKKDVMRYLQTGDISRCAMRPAKRDPDSEMKGNSPSTRGASSKKLGCSLSRRQAFSIEESKGGECFDTYSLALQAESSNEHPESSVFNSTIISSTVADITEKHSCGNVNVDAEIRLDMERELRDSIGDTKAIAAESVDVKRSLAVSPQTVFFPELQLPENKKKKHSNKKLPAQLRKIRNEELFTPVRRVSKRLSGHYSEVVPDLNVGECGPGSVSSGHPLTVSGRELSQQADLAISDHAFLRKIALSQDDQLEIVKCPSEGQAFKEQKAAKELTSEKQDDRRILRDPQPAEISYEIGKVHLEHQVVKERPTAQDSQKRLLNNSWPAQLASGSRVLPVENQYVSERCSVEQVSEKRDYENMQWRDSQLGESSQRSRELNVENQPVREKQTGELVTENQDEQSRRLQAQLASYPFGDYWSDPCLEFAFKTLTGAIPVEDTLAFQGSSQQEFNTSYTQADDGCFELPLFNTSSFYMNDVPSHCAPSEEHVPQEQPPITQTFLPTGSNSMPGCSSVVSQSPGLDTQAKDYQSKVKSQCPGMDTQANKSNLFAHWK</sequence>
<organism evidence="1 2">
    <name type="scientific">Nicotiana tabacum</name>
    <name type="common">Common tobacco</name>
    <dbReference type="NCBI Taxonomy" id="4097"/>
    <lineage>
        <taxon>Eukaryota</taxon>
        <taxon>Viridiplantae</taxon>
        <taxon>Streptophyta</taxon>
        <taxon>Embryophyta</taxon>
        <taxon>Tracheophyta</taxon>
        <taxon>Spermatophyta</taxon>
        <taxon>Magnoliopsida</taxon>
        <taxon>eudicotyledons</taxon>
        <taxon>Gunneridae</taxon>
        <taxon>Pentapetalae</taxon>
        <taxon>asterids</taxon>
        <taxon>lamiids</taxon>
        <taxon>Solanales</taxon>
        <taxon>Solanaceae</taxon>
        <taxon>Nicotianoideae</taxon>
        <taxon>Nicotianeae</taxon>
        <taxon>Nicotiana</taxon>
    </lineage>
</organism>
<dbReference type="Proteomes" id="UP000790787">
    <property type="component" value="Chromosome 23"/>
</dbReference>
<reference evidence="2" key="2">
    <citation type="submission" date="2025-08" db="UniProtKB">
        <authorList>
            <consortium name="RefSeq"/>
        </authorList>
    </citation>
    <scope>IDENTIFICATION</scope>
    <source>
        <tissue evidence="2">Leaf</tissue>
    </source>
</reference>
<dbReference type="RefSeq" id="XP_075102193.1">
    <property type="nucleotide sequence ID" value="XM_075246092.1"/>
</dbReference>
<protein>
    <submittedName>
        <fullName evidence="2">Uncharacterized protein LOC107809609 isoform X2</fullName>
    </submittedName>
</protein>
<accession>A0AC58TY70</accession>
<reference evidence="1" key="1">
    <citation type="journal article" date="2014" name="Nat. Commun.">
        <title>The tobacco genome sequence and its comparison with those of tomato and potato.</title>
        <authorList>
            <person name="Sierro N."/>
            <person name="Battey J.N."/>
            <person name="Ouadi S."/>
            <person name="Bakaher N."/>
            <person name="Bovet L."/>
            <person name="Willig A."/>
            <person name="Goepfert S."/>
            <person name="Peitsch M.C."/>
            <person name="Ivanov N.V."/>
        </authorList>
    </citation>
    <scope>NUCLEOTIDE SEQUENCE [LARGE SCALE GENOMIC DNA]</scope>
</reference>
<keyword evidence="1" id="KW-1185">Reference proteome</keyword>
<proteinExistence type="predicted"/>
<evidence type="ECO:0000313" key="2">
    <source>
        <dbReference type="RefSeq" id="XP_075102193.1"/>
    </source>
</evidence>
<evidence type="ECO:0000313" key="1">
    <source>
        <dbReference type="Proteomes" id="UP000790787"/>
    </source>
</evidence>